<dbReference type="AlphaFoldDB" id="A0A7V8VE46"/>
<dbReference type="GO" id="GO:0016887">
    <property type="term" value="F:ATP hydrolysis activity"/>
    <property type="evidence" value="ECO:0007669"/>
    <property type="project" value="InterPro"/>
</dbReference>
<protein>
    <submittedName>
        <fullName evidence="5">ABC transporter ATP-binding protein</fullName>
    </submittedName>
</protein>
<organism evidence="5 6">
    <name type="scientific">Thermogemmata fonticola</name>
    <dbReference type="NCBI Taxonomy" id="2755323"/>
    <lineage>
        <taxon>Bacteria</taxon>
        <taxon>Pseudomonadati</taxon>
        <taxon>Planctomycetota</taxon>
        <taxon>Planctomycetia</taxon>
        <taxon>Gemmatales</taxon>
        <taxon>Gemmataceae</taxon>
        <taxon>Thermogemmata</taxon>
    </lineage>
</organism>
<dbReference type="PROSITE" id="PS50893">
    <property type="entry name" value="ABC_TRANSPORTER_2"/>
    <property type="match status" value="1"/>
</dbReference>
<proteinExistence type="predicted"/>
<dbReference type="Pfam" id="PF00005">
    <property type="entry name" value="ABC_tran"/>
    <property type="match status" value="1"/>
</dbReference>
<feature type="domain" description="ABC transporter" evidence="4">
    <location>
        <begin position="13"/>
        <end position="240"/>
    </location>
</feature>
<evidence type="ECO:0000256" key="2">
    <source>
        <dbReference type="ARBA" id="ARBA00022741"/>
    </source>
</evidence>
<dbReference type="InterPro" id="IPR051782">
    <property type="entry name" value="ABC_Transporter_VariousFunc"/>
</dbReference>
<keyword evidence="3 5" id="KW-0067">ATP-binding</keyword>
<dbReference type="PANTHER" id="PTHR42939">
    <property type="entry name" value="ABC TRANSPORTER ATP-BINDING PROTEIN ALBC-RELATED"/>
    <property type="match status" value="1"/>
</dbReference>
<dbReference type="InterPro" id="IPR003439">
    <property type="entry name" value="ABC_transporter-like_ATP-bd"/>
</dbReference>
<keyword evidence="1" id="KW-0813">Transport</keyword>
<name>A0A7V8VE46_9BACT</name>
<dbReference type="SMART" id="SM00382">
    <property type="entry name" value="AAA"/>
    <property type="match status" value="1"/>
</dbReference>
<comment type="caution">
    <text evidence="5">The sequence shown here is derived from an EMBL/GenBank/DDBJ whole genome shotgun (WGS) entry which is preliminary data.</text>
</comment>
<dbReference type="PANTHER" id="PTHR42939:SF1">
    <property type="entry name" value="ABC TRANSPORTER ATP-BINDING PROTEIN ALBC-RELATED"/>
    <property type="match status" value="1"/>
</dbReference>
<reference evidence="5 6" key="1">
    <citation type="submission" date="2020-07" db="EMBL/GenBank/DDBJ databases">
        <title>Thermogemmata thermophila gen. nov., sp. nov., a novel moderate thermophilic planctomycete from a Kamchatka hot spring.</title>
        <authorList>
            <person name="Elcheninov A.G."/>
            <person name="Podosokorskaya O.A."/>
            <person name="Kovaleva O.L."/>
            <person name="Novikov A."/>
            <person name="Bonch-Osmolovskaya E.A."/>
            <person name="Toshchakov S.V."/>
            <person name="Kublanov I.V."/>
        </authorList>
    </citation>
    <scope>NUCLEOTIDE SEQUENCE [LARGE SCALE GENOMIC DNA]</scope>
    <source>
        <strain evidence="5 6">2918</strain>
    </source>
</reference>
<evidence type="ECO:0000313" key="6">
    <source>
        <dbReference type="Proteomes" id="UP000542342"/>
    </source>
</evidence>
<accession>A0A7V8VE46</accession>
<dbReference type="Proteomes" id="UP000542342">
    <property type="component" value="Unassembled WGS sequence"/>
</dbReference>
<dbReference type="EMBL" id="JACEFB010000005">
    <property type="protein sequence ID" value="MBA2226322.1"/>
    <property type="molecule type" value="Genomic_DNA"/>
</dbReference>
<dbReference type="SUPFAM" id="SSF52540">
    <property type="entry name" value="P-loop containing nucleoside triphosphate hydrolases"/>
    <property type="match status" value="1"/>
</dbReference>
<dbReference type="RefSeq" id="WP_194537759.1">
    <property type="nucleotide sequence ID" value="NZ_JACEFB010000005.1"/>
</dbReference>
<dbReference type="CDD" id="cd03230">
    <property type="entry name" value="ABC_DR_subfamily_A"/>
    <property type="match status" value="1"/>
</dbReference>
<gene>
    <name evidence="5" type="ORF">H0921_09140</name>
</gene>
<dbReference type="Gene3D" id="3.40.50.300">
    <property type="entry name" value="P-loop containing nucleotide triphosphate hydrolases"/>
    <property type="match status" value="1"/>
</dbReference>
<dbReference type="InterPro" id="IPR027417">
    <property type="entry name" value="P-loop_NTPase"/>
</dbReference>
<dbReference type="PROSITE" id="PS00211">
    <property type="entry name" value="ABC_TRANSPORTER_1"/>
    <property type="match status" value="1"/>
</dbReference>
<dbReference type="GO" id="GO:0005524">
    <property type="term" value="F:ATP binding"/>
    <property type="evidence" value="ECO:0007669"/>
    <property type="project" value="UniProtKB-KW"/>
</dbReference>
<keyword evidence="6" id="KW-1185">Reference proteome</keyword>
<evidence type="ECO:0000259" key="4">
    <source>
        <dbReference type="PROSITE" id="PS50893"/>
    </source>
</evidence>
<keyword evidence="2" id="KW-0547">Nucleotide-binding</keyword>
<sequence>MYNSALYKDEPLLQFIDVSKWFGPILALSQITWTFKSGIVGLVGANGAGKSTFLRLAAGLLRPTLGEVKIAGHDAWDWRSRRLIGYCPSTDAFFHDLSGQQFVLVMARLCGMTRREARKSTEAILQRLGLHDLATRPIYGYSKGMRQRIKLAQALVHHPPLLILDEPLAGIDPLGRHELIGLFRQLNQEGHSLIISSHELETLEQLTDQILILSRGRLAAAGTIAEIRHQLSEYPITIRITVSSPRELARQLIDWPEVSAIEWPASSQHTSCNTLLVRVHRPREFFQRLTQFLAQNTSWDITCFESIDESAHALLGYILGGSGKT</sequence>
<evidence type="ECO:0000313" key="5">
    <source>
        <dbReference type="EMBL" id="MBA2226322.1"/>
    </source>
</evidence>
<evidence type="ECO:0000256" key="1">
    <source>
        <dbReference type="ARBA" id="ARBA00022448"/>
    </source>
</evidence>
<dbReference type="InterPro" id="IPR017871">
    <property type="entry name" value="ABC_transporter-like_CS"/>
</dbReference>
<dbReference type="InterPro" id="IPR003593">
    <property type="entry name" value="AAA+_ATPase"/>
</dbReference>
<evidence type="ECO:0000256" key="3">
    <source>
        <dbReference type="ARBA" id="ARBA00022840"/>
    </source>
</evidence>